<reference evidence="7" key="1">
    <citation type="submission" date="2024-07" db="EMBL/GenBank/DDBJ databases">
        <authorList>
            <person name="Li J."/>
            <person name="Wei H."/>
            <person name="Ma J."/>
        </authorList>
    </citation>
    <scope>NUCLEOTIDE SEQUENCE</scope>
    <source>
        <strain evidence="7">AMU7</strain>
    </source>
</reference>
<dbReference type="InterPro" id="IPR001647">
    <property type="entry name" value="HTH_TetR"/>
</dbReference>
<dbReference type="AlphaFoldDB" id="A0AB39YR61"/>
<dbReference type="Gene3D" id="1.10.357.10">
    <property type="entry name" value="Tetracycline Repressor, domain 2"/>
    <property type="match status" value="1"/>
</dbReference>
<evidence type="ECO:0000256" key="3">
    <source>
        <dbReference type="ARBA" id="ARBA00023163"/>
    </source>
</evidence>
<dbReference type="RefSeq" id="WP_207596197.1">
    <property type="nucleotide sequence ID" value="NZ_CP165735.1"/>
</dbReference>
<evidence type="ECO:0000313" key="7">
    <source>
        <dbReference type="EMBL" id="XDV72361.1"/>
    </source>
</evidence>
<protein>
    <submittedName>
        <fullName evidence="7">TetR/AcrR family transcriptional regulator</fullName>
    </submittedName>
</protein>
<dbReference type="InterPro" id="IPR009057">
    <property type="entry name" value="Homeodomain-like_sf"/>
</dbReference>
<evidence type="ECO:0000256" key="5">
    <source>
        <dbReference type="SAM" id="MobiDB-lite"/>
    </source>
</evidence>
<feature type="region of interest" description="Disordered" evidence="5">
    <location>
        <begin position="170"/>
        <end position="189"/>
    </location>
</feature>
<gene>
    <name evidence="7" type="ORF">ABQM86_04045</name>
</gene>
<feature type="DNA-binding region" description="H-T-H motif" evidence="4">
    <location>
        <begin position="37"/>
        <end position="56"/>
    </location>
</feature>
<accession>A0AB39YR61</accession>
<feature type="domain" description="HTH tetR-type" evidence="6">
    <location>
        <begin position="14"/>
        <end position="74"/>
    </location>
</feature>
<dbReference type="EMBL" id="CP165735">
    <property type="protein sequence ID" value="XDV72361.1"/>
    <property type="molecule type" value="Genomic_DNA"/>
</dbReference>
<dbReference type="SUPFAM" id="SSF46689">
    <property type="entry name" value="Homeodomain-like"/>
    <property type="match status" value="1"/>
</dbReference>
<dbReference type="PANTHER" id="PTHR47506:SF6">
    <property type="entry name" value="HTH-TYPE TRANSCRIPTIONAL REPRESSOR NEMR"/>
    <property type="match status" value="1"/>
</dbReference>
<keyword evidence="1" id="KW-0805">Transcription regulation</keyword>
<dbReference type="PANTHER" id="PTHR47506">
    <property type="entry name" value="TRANSCRIPTIONAL REGULATORY PROTEIN"/>
    <property type="match status" value="1"/>
</dbReference>
<name>A0AB39YR61_9MICC</name>
<organism evidence="7">
    <name type="scientific">Paenarthrobacter sp. AMU7</name>
    <dbReference type="NCBI Taxonomy" id="3162492"/>
    <lineage>
        <taxon>Bacteria</taxon>
        <taxon>Bacillati</taxon>
        <taxon>Actinomycetota</taxon>
        <taxon>Actinomycetes</taxon>
        <taxon>Micrococcales</taxon>
        <taxon>Micrococcaceae</taxon>
        <taxon>Paenarthrobacter</taxon>
    </lineage>
</organism>
<evidence type="ECO:0000259" key="6">
    <source>
        <dbReference type="PROSITE" id="PS50977"/>
    </source>
</evidence>
<evidence type="ECO:0000256" key="4">
    <source>
        <dbReference type="PROSITE-ProRule" id="PRU00335"/>
    </source>
</evidence>
<dbReference type="SUPFAM" id="SSF48498">
    <property type="entry name" value="Tetracyclin repressor-like, C-terminal domain"/>
    <property type="match status" value="1"/>
</dbReference>
<sequence>MPRITAATNAAQRAETQRRILTAFGELLFTHGLPGLTMTDVARHAGVGRTAVYNYYADMEQLLIAYALDETERFIVDLRESLAALENPVDRLALYVRAQVEDLSRRHLPPGPAMAAVLSPGSFAKLADHVGDLNILLQDILQDGVHQGYLPDVDVAQLARLIHGTLSASAARRNRTPDGETPPAAPATDVEVRTATEANTAVEAHTAQTVHFIQLGAGARFDDDGRPIRLEAPVHNAPIHDALAG</sequence>
<evidence type="ECO:0000256" key="1">
    <source>
        <dbReference type="ARBA" id="ARBA00023015"/>
    </source>
</evidence>
<dbReference type="PROSITE" id="PS50977">
    <property type="entry name" value="HTH_TETR_2"/>
    <property type="match status" value="1"/>
</dbReference>
<evidence type="ECO:0000256" key="2">
    <source>
        <dbReference type="ARBA" id="ARBA00023125"/>
    </source>
</evidence>
<proteinExistence type="predicted"/>
<dbReference type="InterPro" id="IPR036271">
    <property type="entry name" value="Tet_transcr_reg_TetR-rel_C_sf"/>
</dbReference>
<dbReference type="Pfam" id="PF00440">
    <property type="entry name" value="TetR_N"/>
    <property type="match status" value="1"/>
</dbReference>
<keyword evidence="2 4" id="KW-0238">DNA-binding</keyword>
<dbReference type="GO" id="GO:0003677">
    <property type="term" value="F:DNA binding"/>
    <property type="evidence" value="ECO:0007669"/>
    <property type="project" value="UniProtKB-UniRule"/>
</dbReference>
<keyword evidence="3" id="KW-0804">Transcription</keyword>